<evidence type="ECO:0000313" key="2">
    <source>
        <dbReference type="EMBL" id="MCQ4635974.1"/>
    </source>
</evidence>
<accession>A0ABT1RLB8</accession>
<gene>
    <name evidence="2" type="ORF">NE619_04485</name>
</gene>
<feature type="coiled-coil region" evidence="1">
    <location>
        <begin position="444"/>
        <end position="471"/>
    </location>
</feature>
<evidence type="ECO:0000313" key="3">
    <source>
        <dbReference type="Proteomes" id="UP001524502"/>
    </source>
</evidence>
<protein>
    <submittedName>
        <fullName evidence="2">Type I-B CRISPR-associated protein Cas8b/Csh1</fullName>
    </submittedName>
</protein>
<organism evidence="2 3">
    <name type="scientific">Anaerovorax odorimutans</name>
    <dbReference type="NCBI Taxonomy" id="109327"/>
    <lineage>
        <taxon>Bacteria</taxon>
        <taxon>Bacillati</taxon>
        <taxon>Bacillota</taxon>
        <taxon>Clostridia</taxon>
        <taxon>Peptostreptococcales</taxon>
        <taxon>Anaerovoracaceae</taxon>
        <taxon>Anaerovorax</taxon>
    </lineage>
</organism>
<evidence type="ECO:0000256" key="1">
    <source>
        <dbReference type="SAM" id="Coils"/>
    </source>
</evidence>
<name>A0ABT1RLB8_9FIRM</name>
<dbReference type="RefSeq" id="WP_256131158.1">
    <property type="nucleotide sequence ID" value="NZ_JANFXK010000003.1"/>
</dbReference>
<keyword evidence="1" id="KW-0175">Coiled coil</keyword>
<dbReference type="EMBL" id="JANFXK010000003">
    <property type="protein sequence ID" value="MCQ4635974.1"/>
    <property type="molecule type" value="Genomic_DNA"/>
</dbReference>
<sequence length="593" mass="69970">MLKDCIEIFRENFKQEGEAYILDNYVPKDGTYIIVRKTADGFRAEEPFDIRYDKKSKTLMGRDHSQFREVCFFDYYSKLIEMNKPMDSGKIIHSNNYLSFAVKKESVKAGKLKEEIIEGYFQTLEDPTQKYKKAKSRALYMEVEQDLGTVDTQLLNEIKGWIIEHIFSLDIDWEKKDYLKLYFALEDPIRTKELYKQESKRYNTVNIYNNNDFNLEIDETTFGLPNDNMGMNSKKPYLANRKRGPIELPYLLNREEVLMQAQFFDYLMCMVSVGKYDIYFDTTKQTIKGLRPGESLDRATTGYYMRLRKEKNEVAILDFQTVAYHSPNLERPFSYKAFLKVDEKDEDCRINQRNDLEALIDEILFNNCLRSNYFTDPGDLMIKDGVLSNNLLMARERLHSWLYTKDGTDVAALLDRVSEEMIYHSITEGFFKKAKKQLNLRWSLHDYFTEKDEMEGTMEKLENVIKELVRKKAGEWDFTSDEEYYFAVGQLVSYFMAKSKAAKKSRSFIHPFINMNNDRQIKQELIRLLEKYGYNMLIGEIYASRLFSRVVRYEPISPDINRILIAAGFMEDNVLFEKQDKEKKNEAKTEGGK</sequence>
<keyword evidence="3" id="KW-1185">Reference proteome</keyword>
<proteinExistence type="predicted"/>
<dbReference type="Proteomes" id="UP001524502">
    <property type="component" value="Unassembled WGS sequence"/>
</dbReference>
<reference evidence="2 3" key="1">
    <citation type="submission" date="2022-06" db="EMBL/GenBank/DDBJ databases">
        <title>Isolation of gut microbiota from human fecal samples.</title>
        <authorList>
            <person name="Pamer E.G."/>
            <person name="Barat B."/>
            <person name="Waligurski E."/>
            <person name="Medina S."/>
            <person name="Paddock L."/>
            <person name="Mostad J."/>
        </authorList>
    </citation>
    <scope>NUCLEOTIDE SEQUENCE [LARGE SCALE GENOMIC DNA]</scope>
    <source>
        <strain evidence="2 3">SL.3.17</strain>
    </source>
</reference>
<comment type="caution">
    <text evidence="2">The sequence shown here is derived from an EMBL/GenBank/DDBJ whole genome shotgun (WGS) entry which is preliminary data.</text>
</comment>